<evidence type="ECO:0000313" key="2">
    <source>
        <dbReference type="Proteomes" id="UP000572670"/>
    </source>
</evidence>
<reference evidence="1 2" key="1">
    <citation type="submission" date="2020-08" db="EMBL/GenBank/DDBJ databases">
        <title>Sequencing the genomes of 1000 actinobacteria strains.</title>
        <authorList>
            <person name="Klenk H.-P."/>
        </authorList>
    </citation>
    <scope>NUCLEOTIDE SEQUENCE [LARGE SCALE GENOMIC DNA]</scope>
    <source>
        <strain evidence="1 2">DSM 21948</strain>
    </source>
</reference>
<evidence type="ECO:0008006" key="3">
    <source>
        <dbReference type="Google" id="ProtNLM"/>
    </source>
</evidence>
<comment type="caution">
    <text evidence="1">The sequence shown here is derived from an EMBL/GenBank/DDBJ whole genome shotgun (WGS) entry which is preliminary data.</text>
</comment>
<protein>
    <recommendedName>
        <fullName evidence="3">Amino acid permease</fullName>
    </recommendedName>
</protein>
<organism evidence="1 2">
    <name type="scientific">Micrococcus yunnanensis</name>
    <dbReference type="NCBI Taxonomy" id="566027"/>
    <lineage>
        <taxon>Bacteria</taxon>
        <taxon>Bacillati</taxon>
        <taxon>Actinomycetota</taxon>
        <taxon>Actinomycetes</taxon>
        <taxon>Micrococcales</taxon>
        <taxon>Micrococcaceae</taxon>
        <taxon>Micrococcus</taxon>
    </lineage>
</organism>
<gene>
    <name evidence="1" type="ORF">HDA34_000377</name>
</gene>
<sequence>MSHVTSSPPETGPGLKKTLSSLDAYAMGFGAMIGFG</sequence>
<keyword evidence="2" id="KW-1185">Reference proteome</keyword>
<dbReference type="Proteomes" id="UP000572670">
    <property type="component" value="Unassembled WGS sequence"/>
</dbReference>
<dbReference type="EMBL" id="JACJIK010000001">
    <property type="protein sequence ID" value="MBA9058670.1"/>
    <property type="molecule type" value="Genomic_DNA"/>
</dbReference>
<accession>A0ABR6CXU8</accession>
<name>A0ABR6CXU8_9MICC</name>
<proteinExistence type="predicted"/>
<evidence type="ECO:0000313" key="1">
    <source>
        <dbReference type="EMBL" id="MBA9058670.1"/>
    </source>
</evidence>